<reference evidence="2" key="1">
    <citation type="submission" date="2018-01" db="EMBL/GenBank/DDBJ databases">
        <title>An insight into the sialome of Amazonian anophelines.</title>
        <authorList>
            <person name="Ribeiro J.M."/>
            <person name="Scarpassa V."/>
            <person name="Calvo E."/>
        </authorList>
    </citation>
    <scope>NUCLEOTIDE SEQUENCE</scope>
</reference>
<feature type="chain" id="PRO_5014915197" evidence="1">
    <location>
        <begin position="19"/>
        <end position="66"/>
    </location>
</feature>
<proteinExistence type="predicted"/>
<sequence length="66" mass="7390">MMIVAITVCSSLLHCVLAHRHQHRETHILHANMQRTCQFPPCYSYAATPAKPVADAPGRRPAVRLD</sequence>
<feature type="signal peptide" evidence="1">
    <location>
        <begin position="1"/>
        <end position="18"/>
    </location>
</feature>
<name>A0A2M4DGC5_ANODA</name>
<evidence type="ECO:0000256" key="1">
    <source>
        <dbReference type="SAM" id="SignalP"/>
    </source>
</evidence>
<protein>
    <submittedName>
        <fullName evidence="2">Putative secreted protein</fullName>
    </submittedName>
</protein>
<keyword evidence="1" id="KW-0732">Signal</keyword>
<organism evidence="2">
    <name type="scientific">Anopheles darlingi</name>
    <name type="common">Mosquito</name>
    <dbReference type="NCBI Taxonomy" id="43151"/>
    <lineage>
        <taxon>Eukaryota</taxon>
        <taxon>Metazoa</taxon>
        <taxon>Ecdysozoa</taxon>
        <taxon>Arthropoda</taxon>
        <taxon>Hexapoda</taxon>
        <taxon>Insecta</taxon>
        <taxon>Pterygota</taxon>
        <taxon>Neoptera</taxon>
        <taxon>Endopterygota</taxon>
        <taxon>Diptera</taxon>
        <taxon>Nematocera</taxon>
        <taxon>Culicoidea</taxon>
        <taxon>Culicidae</taxon>
        <taxon>Anophelinae</taxon>
        <taxon>Anopheles</taxon>
    </lineage>
</organism>
<evidence type="ECO:0000313" key="2">
    <source>
        <dbReference type="EMBL" id="MBW76551.1"/>
    </source>
</evidence>
<dbReference type="AlphaFoldDB" id="A0A2M4DGC5"/>
<dbReference type="EMBL" id="GGFL01012373">
    <property type="protein sequence ID" value="MBW76551.1"/>
    <property type="molecule type" value="Transcribed_RNA"/>
</dbReference>
<accession>A0A2M4DGC5</accession>